<dbReference type="GO" id="GO:0016757">
    <property type="term" value="F:glycosyltransferase activity"/>
    <property type="evidence" value="ECO:0007669"/>
    <property type="project" value="UniProtKB-KW"/>
</dbReference>
<dbReference type="RefSeq" id="WP_188980851.1">
    <property type="nucleotide sequence ID" value="NZ_BMPG01000007.1"/>
</dbReference>
<reference evidence="6" key="1">
    <citation type="journal article" date="2014" name="Int. J. Syst. Evol. Microbiol.">
        <title>Complete genome sequence of Corynebacterium casei LMG S-19264T (=DSM 44701T), isolated from a smear-ripened cheese.</title>
        <authorList>
            <consortium name="US DOE Joint Genome Institute (JGI-PGF)"/>
            <person name="Walter F."/>
            <person name="Albersmeier A."/>
            <person name="Kalinowski J."/>
            <person name="Ruckert C."/>
        </authorList>
    </citation>
    <scope>NUCLEOTIDE SEQUENCE</scope>
    <source>
        <strain evidence="6">JCM 19596</strain>
    </source>
</reference>
<dbReference type="SUPFAM" id="SSF53448">
    <property type="entry name" value="Nucleotide-diphospho-sugar transferases"/>
    <property type="match status" value="1"/>
</dbReference>
<name>A0A830FB56_9EURY</name>
<evidence type="ECO:0000256" key="2">
    <source>
        <dbReference type="ARBA" id="ARBA00022676"/>
    </source>
</evidence>
<feature type="compositionally biased region" description="Basic and acidic residues" evidence="4">
    <location>
        <begin position="296"/>
        <end position="312"/>
    </location>
</feature>
<evidence type="ECO:0000256" key="1">
    <source>
        <dbReference type="ARBA" id="ARBA00006739"/>
    </source>
</evidence>
<feature type="region of interest" description="Disordered" evidence="4">
    <location>
        <begin position="269"/>
        <end position="312"/>
    </location>
</feature>
<dbReference type="Pfam" id="PF00535">
    <property type="entry name" value="Glycos_transf_2"/>
    <property type="match status" value="1"/>
</dbReference>
<gene>
    <name evidence="6" type="ORF">GCM10009039_32920</name>
</gene>
<comment type="caution">
    <text evidence="6">The sequence shown here is derived from an EMBL/GenBank/DDBJ whole genome shotgun (WGS) entry which is preliminary data.</text>
</comment>
<keyword evidence="3 6" id="KW-0808">Transferase</keyword>
<keyword evidence="7" id="KW-1185">Reference proteome</keyword>
<dbReference type="Proteomes" id="UP000607197">
    <property type="component" value="Unassembled WGS sequence"/>
</dbReference>
<evidence type="ECO:0000259" key="5">
    <source>
        <dbReference type="Pfam" id="PF00535"/>
    </source>
</evidence>
<keyword evidence="2" id="KW-0328">Glycosyltransferase</keyword>
<comment type="similarity">
    <text evidence="1">Belongs to the glycosyltransferase 2 family.</text>
</comment>
<sequence length="312" mass="33009">MELSVVVATLNARDSLADALSALDDHAPGVEVVVVNGPSSDGTSGLARAHPAVDVLLELSERNLNAARNAGISAANGDAVAFVGQDSRIRESWLDGVRAAFDAGADAVTGPVHREVSGGVTTESLESATVAGRDVSFFDGGNVAFARDTLDALDGFDEYLETGGARDAAHRLAALDRTVRWEPSMVVLREDHEDVADRVVSASDESRWGVKYRALGYRLAKNYGVRPGVAFVLAKQAGLDAWTVARDVVSGEELPSKWVSNGSAVVRGAADGVRDGTRARRADTTPRRNPNGVSTRMDRAVARHDAHEQQSI</sequence>
<dbReference type="EMBL" id="BMPG01000007">
    <property type="protein sequence ID" value="GGL72312.1"/>
    <property type="molecule type" value="Genomic_DNA"/>
</dbReference>
<dbReference type="InterPro" id="IPR029044">
    <property type="entry name" value="Nucleotide-diphossugar_trans"/>
</dbReference>
<dbReference type="AlphaFoldDB" id="A0A830FB56"/>
<organism evidence="6 7">
    <name type="scientific">Halocalculus aciditolerans</name>
    <dbReference type="NCBI Taxonomy" id="1383812"/>
    <lineage>
        <taxon>Archaea</taxon>
        <taxon>Methanobacteriati</taxon>
        <taxon>Methanobacteriota</taxon>
        <taxon>Stenosarchaea group</taxon>
        <taxon>Halobacteria</taxon>
        <taxon>Halobacteriales</taxon>
        <taxon>Halobacteriaceae</taxon>
        <taxon>Halocalculus</taxon>
    </lineage>
</organism>
<dbReference type="PANTHER" id="PTHR43179:SF12">
    <property type="entry name" value="GALACTOFURANOSYLTRANSFERASE GLFT2"/>
    <property type="match status" value="1"/>
</dbReference>
<dbReference type="InterPro" id="IPR001173">
    <property type="entry name" value="Glyco_trans_2-like"/>
</dbReference>
<feature type="domain" description="Glycosyltransferase 2-like" evidence="5">
    <location>
        <begin position="4"/>
        <end position="121"/>
    </location>
</feature>
<dbReference type="Gene3D" id="3.90.550.10">
    <property type="entry name" value="Spore Coat Polysaccharide Biosynthesis Protein SpsA, Chain A"/>
    <property type="match status" value="1"/>
</dbReference>
<dbReference type="OrthoDB" id="196370at2157"/>
<evidence type="ECO:0000313" key="7">
    <source>
        <dbReference type="Proteomes" id="UP000607197"/>
    </source>
</evidence>
<accession>A0A830FB56</accession>
<evidence type="ECO:0000256" key="4">
    <source>
        <dbReference type="SAM" id="MobiDB-lite"/>
    </source>
</evidence>
<dbReference type="PANTHER" id="PTHR43179">
    <property type="entry name" value="RHAMNOSYLTRANSFERASE WBBL"/>
    <property type="match status" value="1"/>
</dbReference>
<evidence type="ECO:0000256" key="3">
    <source>
        <dbReference type="ARBA" id="ARBA00022679"/>
    </source>
</evidence>
<evidence type="ECO:0000313" key="6">
    <source>
        <dbReference type="EMBL" id="GGL72312.1"/>
    </source>
</evidence>
<feature type="compositionally biased region" description="Basic and acidic residues" evidence="4">
    <location>
        <begin position="272"/>
        <end position="286"/>
    </location>
</feature>
<protein>
    <submittedName>
        <fullName evidence="6">Glycosyl transferase family 2</fullName>
    </submittedName>
</protein>
<reference evidence="6" key="2">
    <citation type="submission" date="2020-09" db="EMBL/GenBank/DDBJ databases">
        <authorList>
            <person name="Sun Q."/>
            <person name="Ohkuma M."/>
        </authorList>
    </citation>
    <scope>NUCLEOTIDE SEQUENCE</scope>
    <source>
        <strain evidence="6">JCM 19596</strain>
    </source>
</reference>
<proteinExistence type="inferred from homology"/>